<evidence type="ECO:0000256" key="2">
    <source>
        <dbReference type="ARBA" id="ARBA00022475"/>
    </source>
</evidence>
<evidence type="ECO:0000256" key="3">
    <source>
        <dbReference type="ARBA" id="ARBA00022692"/>
    </source>
</evidence>
<evidence type="ECO:0000256" key="5">
    <source>
        <dbReference type="ARBA" id="ARBA00023136"/>
    </source>
</evidence>
<evidence type="ECO:0000256" key="1">
    <source>
        <dbReference type="ARBA" id="ARBA00004651"/>
    </source>
</evidence>
<feature type="transmembrane region" description="Helical" evidence="6">
    <location>
        <begin position="12"/>
        <end position="28"/>
    </location>
</feature>
<keyword evidence="3 6" id="KW-0812">Transmembrane</keyword>
<evidence type="ECO:0000313" key="8">
    <source>
        <dbReference type="Proteomes" id="UP001310386"/>
    </source>
</evidence>
<dbReference type="CDD" id="cd06581">
    <property type="entry name" value="TM_PBP1_LivM_like"/>
    <property type="match status" value="1"/>
</dbReference>
<comment type="subcellular location">
    <subcellularLocation>
        <location evidence="1">Cell membrane</location>
        <topology evidence="1">Multi-pass membrane protein</topology>
    </subcellularLocation>
</comment>
<feature type="transmembrane region" description="Helical" evidence="6">
    <location>
        <begin position="210"/>
        <end position="232"/>
    </location>
</feature>
<organism evidence="7 8">
    <name type="scientific">Ferviditalea candida</name>
    <dbReference type="NCBI Taxonomy" id="3108399"/>
    <lineage>
        <taxon>Bacteria</taxon>
        <taxon>Bacillati</taxon>
        <taxon>Bacillota</taxon>
        <taxon>Bacilli</taxon>
        <taxon>Bacillales</taxon>
        <taxon>Paenibacillaceae</taxon>
        <taxon>Ferviditalea</taxon>
    </lineage>
</organism>
<dbReference type="InterPro" id="IPR043428">
    <property type="entry name" value="LivM-like"/>
</dbReference>
<accession>A0ABU5ZGN3</accession>
<comment type="caution">
    <text evidence="7">The sequence shown here is derived from an EMBL/GenBank/DDBJ whole genome shotgun (WGS) entry which is preliminary data.</text>
</comment>
<feature type="transmembrane region" description="Helical" evidence="6">
    <location>
        <begin position="161"/>
        <end position="179"/>
    </location>
</feature>
<proteinExistence type="predicted"/>
<dbReference type="EMBL" id="JAYJLD010000004">
    <property type="protein sequence ID" value="MEB3100816.1"/>
    <property type="molecule type" value="Genomic_DNA"/>
</dbReference>
<name>A0ABU5ZGN3_9BACL</name>
<feature type="transmembrane region" description="Helical" evidence="6">
    <location>
        <begin position="34"/>
        <end position="53"/>
    </location>
</feature>
<dbReference type="RefSeq" id="WP_371752933.1">
    <property type="nucleotide sequence ID" value="NZ_JAYJLD010000004.1"/>
</dbReference>
<reference evidence="7" key="1">
    <citation type="submission" date="2023-12" db="EMBL/GenBank/DDBJ databases">
        <title>Fervidustalea candida gen. nov., sp. nov., a novel member of the family Paenibacillaceae isolated from a geothermal area.</title>
        <authorList>
            <person name="Li W.-J."/>
            <person name="Jiao J.-Y."/>
            <person name="Chen Y."/>
        </authorList>
    </citation>
    <scope>NUCLEOTIDE SEQUENCE</scope>
    <source>
        <strain evidence="7">SYSU GA230002</strain>
    </source>
</reference>
<dbReference type="PANTHER" id="PTHR30482:SF10">
    <property type="entry name" value="HIGH-AFFINITY BRANCHED-CHAIN AMINO ACID TRANSPORT PROTEIN BRAE"/>
    <property type="match status" value="1"/>
</dbReference>
<dbReference type="InterPro" id="IPR001851">
    <property type="entry name" value="ABC_transp_permease"/>
</dbReference>
<keyword evidence="5 6" id="KW-0472">Membrane</keyword>
<gene>
    <name evidence="7" type="ORF">VF724_03990</name>
</gene>
<evidence type="ECO:0000256" key="4">
    <source>
        <dbReference type="ARBA" id="ARBA00022989"/>
    </source>
</evidence>
<keyword evidence="2" id="KW-1003">Cell membrane</keyword>
<sequence>MSLLSSLKPKSIIYALIFVLLLLLPKFVTDDYMLNLIIMTFVWGIVATNWNLTLGYGGMFHISQLTLFAIGGYSSALSIGQFGVSPWTGLVIGGLMSAIASLIIGIPSLRVKGIYLILLTFAFHFGVKELVTIFDEYTGGSMGLMVPSFSLGDMSFGSIHYYYFVFILLLLSLAVTRGFTKSYIGKALMAIRDSEVLATSSGINPYKYKMITFVTAAFITGIAGAFYAGYLMVIGPEIFSFSLIVNGLGMIVIGGMGTLFGPLIGSFFITYFMEFFSGLDEFRPVVIGAVILLMLIFVPDGLVQAFRKVSGRIMKKYFIGGRG</sequence>
<evidence type="ECO:0000313" key="7">
    <source>
        <dbReference type="EMBL" id="MEB3100816.1"/>
    </source>
</evidence>
<protein>
    <submittedName>
        <fullName evidence="7">Branched-chain amino acid ABC transporter permease</fullName>
    </submittedName>
</protein>
<dbReference type="Proteomes" id="UP001310386">
    <property type="component" value="Unassembled WGS sequence"/>
</dbReference>
<feature type="transmembrane region" description="Helical" evidence="6">
    <location>
        <begin position="285"/>
        <end position="306"/>
    </location>
</feature>
<evidence type="ECO:0000256" key="6">
    <source>
        <dbReference type="SAM" id="Phobius"/>
    </source>
</evidence>
<dbReference type="PANTHER" id="PTHR30482">
    <property type="entry name" value="HIGH-AFFINITY BRANCHED-CHAIN AMINO ACID TRANSPORT SYSTEM PERMEASE"/>
    <property type="match status" value="1"/>
</dbReference>
<feature type="transmembrane region" description="Helical" evidence="6">
    <location>
        <begin position="90"/>
        <end position="107"/>
    </location>
</feature>
<keyword evidence="4 6" id="KW-1133">Transmembrane helix</keyword>
<feature type="transmembrane region" description="Helical" evidence="6">
    <location>
        <begin position="114"/>
        <end position="134"/>
    </location>
</feature>
<dbReference type="Pfam" id="PF02653">
    <property type="entry name" value="BPD_transp_2"/>
    <property type="match status" value="1"/>
</dbReference>
<keyword evidence="8" id="KW-1185">Reference proteome</keyword>